<dbReference type="InterPro" id="IPR011990">
    <property type="entry name" value="TPR-like_helical_dom_sf"/>
</dbReference>
<dbReference type="SUPFAM" id="SSF48452">
    <property type="entry name" value="TPR-like"/>
    <property type="match status" value="1"/>
</dbReference>
<name>A0ABW0VNJ7_9ACTN</name>
<dbReference type="Gene3D" id="1.25.40.10">
    <property type="entry name" value="Tetratricopeptide repeat domain"/>
    <property type="match status" value="1"/>
</dbReference>
<proteinExistence type="predicted"/>
<protein>
    <recommendedName>
        <fullName evidence="4">Tetratricopeptide repeat protein</fullName>
    </recommendedName>
</protein>
<dbReference type="RefSeq" id="WP_380232696.1">
    <property type="nucleotide sequence ID" value="NZ_JBHSOC010000128.1"/>
</dbReference>
<evidence type="ECO:0000313" key="3">
    <source>
        <dbReference type="Proteomes" id="UP001596066"/>
    </source>
</evidence>
<dbReference type="Proteomes" id="UP001596066">
    <property type="component" value="Unassembled WGS sequence"/>
</dbReference>
<keyword evidence="1" id="KW-1133">Transmembrane helix</keyword>
<organism evidence="2 3">
    <name type="scientific">Kitasatospora cinereorecta</name>
    <dbReference type="NCBI Taxonomy" id="285560"/>
    <lineage>
        <taxon>Bacteria</taxon>
        <taxon>Bacillati</taxon>
        <taxon>Actinomycetota</taxon>
        <taxon>Actinomycetes</taxon>
        <taxon>Kitasatosporales</taxon>
        <taxon>Streptomycetaceae</taxon>
        <taxon>Kitasatospora</taxon>
    </lineage>
</organism>
<comment type="caution">
    <text evidence="2">The sequence shown here is derived from an EMBL/GenBank/DDBJ whole genome shotgun (WGS) entry which is preliminary data.</text>
</comment>
<feature type="transmembrane region" description="Helical" evidence="1">
    <location>
        <begin position="141"/>
        <end position="160"/>
    </location>
</feature>
<accession>A0ABW0VNJ7</accession>
<sequence>MKKSPRRYLRILLFLLVIVLAVLNATDGRPSDGSHPLAFLVGGLGPIAGLQLGQLVTLAVGRAGGYALLGLSLGMGPRLREWQVGGMPFTVRRVPVPFLAGSWVIADRPGLRARLWLATAASTGVQLALGLWLVVAGSGAGRYFGLGVLLLPALMLTWFAKVPLSAGWVLLRLPFLPADALAPFAATGDELATTRALRAGRIAEAAALPVPGTGFQGRHLRACLALARGEYESALAEAGRAATLAPHARHGAPAQLLLAAALVGAAETGLLPPADYLARLDRAIETARTAQPALARASAAAADLALLEGRREEALALARQAVGNAPDRLWLAVAECSHALALASLARTADARAALDRARAAAPELARIGWVARRIELNVIEA</sequence>
<dbReference type="EMBL" id="JBHSOC010000128">
    <property type="protein sequence ID" value="MFC5647060.1"/>
    <property type="molecule type" value="Genomic_DNA"/>
</dbReference>
<feature type="transmembrane region" description="Helical" evidence="1">
    <location>
        <begin position="115"/>
        <end position="135"/>
    </location>
</feature>
<keyword evidence="1" id="KW-0472">Membrane</keyword>
<keyword evidence="3" id="KW-1185">Reference proteome</keyword>
<evidence type="ECO:0008006" key="4">
    <source>
        <dbReference type="Google" id="ProtNLM"/>
    </source>
</evidence>
<evidence type="ECO:0000256" key="1">
    <source>
        <dbReference type="SAM" id="Phobius"/>
    </source>
</evidence>
<gene>
    <name evidence="2" type="ORF">ACFPZF_37670</name>
</gene>
<evidence type="ECO:0000313" key="2">
    <source>
        <dbReference type="EMBL" id="MFC5647060.1"/>
    </source>
</evidence>
<reference evidence="3" key="1">
    <citation type="journal article" date="2019" name="Int. J. Syst. Evol. Microbiol.">
        <title>The Global Catalogue of Microorganisms (GCM) 10K type strain sequencing project: providing services to taxonomists for standard genome sequencing and annotation.</title>
        <authorList>
            <consortium name="The Broad Institute Genomics Platform"/>
            <consortium name="The Broad Institute Genome Sequencing Center for Infectious Disease"/>
            <person name="Wu L."/>
            <person name="Ma J."/>
        </authorList>
    </citation>
    <scope>NUCLEOTIDE SEQUENCE [LARGE SCALE GENOMIC DNA]</scope>
    <source>
        <strain evidence="3">CGMCC 4.1622</strain>
    </source>
</reference>
<keyword evidence="1" id="KW-0812">Transmembrane</keyword>